<keyword evidence="14" id="KW-1185">Reference proteome</keyword>
<evidence type="ECO:0000256" key="9">
    <source>
        <dbReference type="ARBA" id="ARBA00023228"/>
    </source>
</evidence>
<dbReference type="EMBL" id="NIVC01001531">
    <property type="protein sequence ID" value="PAA66792.1"/>
    <property type="molecule type" value="Genomic_DNA"/>
</dbReference>
<keyword evidence="7 11" id="KW-1133">Transmembrane helix</keyword>
<feature type="transmembrane region" description="Helical" evidence="11">
    <location>
        <begin position="382"/>
        <end position="403"/>
    </location>
</feature>
<keyword evidence="4 11" id="KW-0812">Transmembrane</keyword>
<reference evidence="13 14" key="1">
    <citation type="submission" date="2017-06" db="EMBL/GenBank/DDBJ databases">
        <title>A platform for efficient transgenesis in Macrostomum lignano, a flatworm model organism for stem cell research.</title>
        <authorList>
            <person name="Berezikov E."/>
        </authorList>
    </citation>
    <scope>NUCLEOTIDE SEQUENCE [LARGE SCALE GENOMIC DNA]</scope>
    <source>
        <strain evidence="13">DV1</strain>
        <tissue evidence="13">Whole organism</tissue>
    </source>
</reference>
<dbReference type="NCBIfam" id="TIGR00951">
    <property type="entry name" value="2A43"/>
    <property type="match status" value="1"/>
</dbReference>
<evidence type="ECO:0000256" key="8">
    <source>
        <dbReference type="ARBA" id="ARBA00023136"/>
    </source>
</evidence>
<evidence type="ECO:0000256" key="10">
    <source>
        <dbReference type="ARBA" id="ARBA00048473"/>
    </source>
</evidence>
<keyword evidence="9" id="KW-0458">Lysosome</keyword>
<keyword evidence="6" id="KW-0769">Symport</keyword>
<evidence type="ECO:0000313" key="14">
    <source>
        <dbReference type="Proteomes" id="UP000215902"/>
    </source>
</evidence>
<dbReference type="InterPro" id="IPR006603">
    <property type="entry name" value="PQ-loop_rpt"/>
</dbReference>
<dbReference type="GO" id="GO:0015184">
    <property type="term" value="F:L-cystine transmembrane transporter activity"/>
    <property type="evidence" value="ECO:0007669"/>
    <property type="project" value="TreeGrafter"/>
</dbReference>
<evidence type="ECO:0000256" key="2">
    <source>
        <dbReference type="ARBA" id="ARBA00006855"/>
    </source>
</evidence>
<dbReference type="OrthoDB" id="75720at2759"/>
<proteinExistence type="inferred from homology"/>
<name>A0A267F196_9PLAT</name>
<dbReference type="AlphaFoldDB" id="A0A267F196"/>
<dbReference type="SMART" id="SM00679">
    <property type="entry name" value="CTNS"/>
    <property type="match status" value="2"/>
</dbReference>
<keyword evidence="3" id="KW-0813">Transport</keyword>
<feature type="transmembrane region" description="Helical" evidence="11">
    <location>
        <begin position="348"/>
        <end position="370"/>
    </location>
</feature>
<dbReference type="STRING" id="282301.A0A267F196"/>
<dbReference type="GO" id="GO:0015293">
    <property type="term" value="F:symporter activity"/>
    <property type="evidence" value="ECO:0007669"/>
    <property type="project" value="UniProtKB-KW"/>
</dbReference>
<evidence type="ECO:0008006" key="15">
    <source>
        <dbReference type="Google" id="ProtNLM"/>
    </source>
</evidence>
<feature type="signal peptide" evidence="12">
    <location>
        <begin position="1"/>
        <end position="26"/>
    </location>
</feature>
<evidence type="ECO:0000256" key="7">
    <source>
        <dbReference type="ARBA" id="ARBA00022989"/>
    </source>
</evidence>
<dbReference type="PANTHER" id="PTHR13131:SF5">
    <property type="entry name" value="CYSTINOSIN"/>
    <property type="match status" value="1"/>
</dbReference>
<comment type="catalytic activity">
    <reaction evidence="10">
        <text>L-cystine(out) + H(+)(out) = L-cystine(in) + H(+)(in)</text>
        <dbReference type="Rhea" id="RHEA:66172"/>
        <dbReference type="ChEBI" id="CHEBI:15378"/>
        <dbReference type="ChEBI" id="CHEBI:35491"/>
    </reaction>
    <physiologicalReaction direction="left-to-right" evidence="10">
        <dbReference type="Rhea" id="RHEA:66173"/>
    </physiologicalReaction>
</comment>
<evidence type="ECO:0000256" key="1">
    <source>
        <dbReference type="ARBA" id="ARBA00004155"/>
    </source>
</evidence>
<feature type="transmembrane region" description="Helical" evidence="11">
    <location>
        <begin position="277"/>
        <end position="299"/>
    </location>
</feature>
<evidence type="ECO:0000256" key="4">
    <source>
        <dbReference type="ARBA" id="ARBA00022692"/>
    </source>
</evidence>
<evidence type="ECO:0000256" key="3">
    <source>
        <dbReference type="ARBA" id="ARBA00022448"/>
    </source>
</evidence>
<sequence>MLASKSGIIITFFLVILAAQSMMVTSTTTTGGTTVEEELFQTIDETEPITVTFSQTDVAIEVGEQAHLFFQLSGQFSNSTKDDYLYFTYQMEAGDAITSKQRVPVIGDLARVWLPSTNETYHAMPFVIVGLTPGHLIIGLNCTNPEFENRPDRFVRIQVIRSRWINVINFTVGLLYVFCWSASYYPQTWLNYTRKSVVGLNFDFVGFNIMGFIVYSIFNVGLYWVPPLQVMYHQQHPRGVIPVQLADCIFALHCFGITIFQGIQCFIYERGGQKLSIIGSLLLGGMASFLLICLILTAACGATCGLTWLQFIYFASYLKLLITLVKYVPQAYMNYSRKSTWGWSIGQVYLDFSGGFLSIAQMLLLAYNYNDWDSLLGDPTKLGLGIVSIFYNILFFMQHYCFYGPSTGGIIVIDGGSVTHSDARVNSNSNAYQMEKSTDEKTRLL</sequence>
<feature type="transmembrane region" description="Helical" evidence="11">
    <location>
        <begin position="205"/>
        <end position="225"/>
    </location>
</feature>
<evidence type="ECO:0000256" key="11">
    <source>
        <dbReference type="SAM" id="Phobius"/>
    </source>
</evidence>
<comment type="similarity">
    <text evidence="2">Belongs to the cystinosin family.</text>
</comment>
<dbReference type="FunFam" id="1.20.1280.290:FF:000016">
    <property type="entry name" value="Cystinosin homolog"/>
    <property type="match status" value="1"/>
</dbReference>
<feature type="transmembrane region" description="Helical" evidence="11">
    <location>
        <begin position="164"/>
        <end position="185"/>
    </location>
</feature>
<keyword evidence="5" id="KW-0677">Repeat</keyword>
<dbReference type="GO" id="GO:0005765">
    <property type="term" value="C:lysosomal membrane"/>
    <property type="evidence" value="ECO:0007669"/>
    <property type="project" value="UniProtKB-SubCell"/>
</dbReference>
<dbReference type="PANTHER" id="PTHR13131">
    <property type="entry name" value="CYSTINOSIN"/>
    <property type="match status" value="1"/>
</dbReference>
<feature type="transmembrane region" description="Helical" evidence="11">
    <location>
        <begin position="123"/>
        <end position="143"/>
    </location>
</feature>
<keyword evidence="8 11" id="KW-0472">Membrane</keyword>
<dbReference type="InterPro" id="IPR005282">
    <property type="entry name" value="LC_transporter"/>
</dbReference>
<accession>A0A267F196</accession>
<feature type="chain" id="PRO_5012718124" description="Cystinosin" evidence="12">
    <location>
        <begin position="27"/>
        <end position="445"/>
    </location>
</feature>
<evidence type="ECO:0000256" key="6">
    <source>
        <dbReference type="ARBA" id="ARBA00022847"/>
    </source>
</evidence>
<dbReference type="Proteomes" id="UP000215902">
    <property type="component" value="Unassembled WGS sequence"/>
</dbReference>
<protein>
    <recommendedName>
        <fullName evidence="15">Cystinosin</fullName>
    </recommendedName>
</protein>
<feature type="transmembrane region" description="Helical" evidence="11">
    <location>
        <begin position="311"/>
        <end position="328"/>
    </location>
</feature>
<evidence type="ECO:0000256" key="12">
    <source>
        <dbReference type="SAM" id="SignalP"/>
    </source>
</evidence>
<comment type="subcellular location">
    <subcellularLocation>
        <location evidence="1">Lysosome membrane</location>
        <topology evidence="1">Multi-pass membrane protein</topology>
    </subcellularLocation>
</comment>
<gene>
    <name evidence="13" type="ORF">BOX15_Mlig026004g1</name>
</gene>
<organism evidence="13 14">
    <name type="scientific">Macrostomum lignano</name>
    <dbReference type="NCBI Taxonomy" id="282301"/>
    <lineage>
        <taxon>Eukaryota</taxon>
        <taxon>Metazoa</taxon>
        <taxon>Spiralia</taxon>
        <taxon>Lophotrochozoa</taxon>
        <taxon>Platyhelminthes</taxon>
        <taxon>Rhabditophora</taxon>
        <taxon>Macrostomorpha</taxon>
        <taxon>Macrostomida</taxon>
        <taxon>Macrostomidae</taxon>
        <taxon>Macrostomum</taxon>
    </lineage>
</organism>
<evidence type="ECO:0000256" key="5">
    <source>
        <dbReference type="ARBA" id="ARBA00022737"/>
    </source>
</evidence>
<evidence type="ECO:0000313" key="13">
    <source>
        <dbReference type="EMBL" id="PAA66792.1"/>
    </source>
</evidence>
<dbReference type="Pfam" id="PF04193">
    <property type="entry name" value="PQ-loop"/>
    <property type="match status" value="2"/>
</dbReference>
<comment type="caution">
    <text evidence="13">The sequence shown here is derived from an EMBL/GenBank/DDBJ whole genome shotgun (WGS) entry which is preliminary data.</text>
</comment>
<keyword evidence="12" id="KW-0732">Signal</keyword>